<dbReference type="Proteomes" id="UP000574317">
    <property type="component" value="Unassembled WGS sequence"/>
</dbReference>
<accession>A0A8H5IRR1</accession>
<comment type="caution">
    <text evidence="2">The sequence shown here is derived from an EMBL/GenBank/DDBJ whole genome shotgun (WGS) entry which is preliminary data.</text>
</comment>
<evidence type="ECO:0000256" key="1">
    <source>
        <dbReference type="SAM" id="MobiDB-lite"/>
    </source>
</evidence>
<feature type="region of interest" description="Disordered" evidence="1">
    <location>
        <begin position="180"/>
        <end position="212"/>
    </location>
</feature>
<dbReference type="EMBL" id="JAAOAO010000444">
    <property type="protein sequence ID" value="KAF5541697.1"/>
    <property type="molecule type" value="Genomic_DNA"/>
</dbReference>
<proteinExistence type="predicted"/>
<gene>
    <name evidence="2" type="ORF">FNAPI_10159</name>
</gene>
<sequence>MSDHLSVEDIDDAELPGALQRLDDTQLSRTVQGLDSSQIPRVLLAVKSMNDEQSQRILQRLDPSKDTRIQTFGGVMFWGTNIQSSPGKPDHPTLCDKLPHKRSTGEFACDCGWHDSGQAVADIILSYYALMKQDGVLRSHVEGGPNEYMCRACVHDKPGRFNTYDLNDFDDHMTKKHIIGTSDPDDSIRLSQTGTSAPHVDRKQTMALDGEK</sequence>
<reference evidence="2 3" key="1">
    <citation type="submission" date="2020-05" db="EMBL/GenBank/DDBJ databases">
        <title>Identification and distribution of gene clusters putatively required for synthesis of sphingolipid metabolism inhibitors in phylogenetically diverse species of the filamentous fungus Fusarium.</title>
        <authorList>
            <person name="Kim H.-S."/>
            <person name="Busman M."/>
            <person name="Brown D.W."/>
            <person name="Divon H."/>
            <person name="Uhlig S."/>
            <person name="Proctor R.H."/>
        </authorList>
    </citation>
    <scope>NUCLEOTIDE SEQUENCE [LARGE SCALE GENOMIC DNA]</scope>
    <source>
        <strain evidence="2 3">NRRL 25196</strain>
    </source>
</reference>
<keyword evidence="3" id="KW-1185">Reference proteome</keyword>
<evidence type="ECO:0000313" key="3">
    <source>
        <dbReference type="Proteomes" id="UP000574317"/>
    </source>
</evidence>
<dbReference type="AlphaFoldDB" id="A0A8H5IRR1"/>
<protein>
    <submittedName>
        <fullName evidence="2">Uncharacterized protein</fullName>
    </submittedName>
</protein>
<organism evidence="2 3">
    <name type="scientific">Fusarium napiforme</name>
    <dbReference type="NCBI Taxonomy" id="42672"/>
    <lineage>
        <taxon>Eukaryota</taxon>
        <taxon>Fungi</taxon>
        <taxon>Dikarya</taxon>
        <taxon>Ascomycota</taxon>
        <taxon>Pezizomycotina</taxon>
        <taxon>Sordariomycetes</taxon>
        <taxon>Hypocreomycetidae</taxon>
        <taxon>Hypocreales</taxon>
        <taxon>Nectriaceae</taxon>
        <taxon>Fusarium</taxon>
        <taxon>Fusarium fujikuroi species complex</taxon>
    </lineage>
</organism>
<evidence type="ECO:0000313" key="2">
    <source>
        <dbReference type="EMBL" id="KAF5541697.1"/>
    </source>
</evidence>
<feature type="compositionally biased region" description="Basic and acidic residues" evidence="1">
    <location>
        <begin position="199"/>
        <end position="212"/>
    </location>
</feature>
<name>A0A8H5IRR1_9HYPO</name>